<dbReference type="NCBIfam" id="NF043048">
    <property type="entry name" value="EnoyACPredFabV"/>
    <property type="match status" value="1"/>
</dbReference>
<dbReference type="GO" id="GO:0050343">
    <property type="term" value="F:trans-2-enoyl-CoA reductase (NADH) activity"/>
    <property type="evidence" value="ECO:0007669"/>
    <property type="project" value="UniProtKB-EC"/>
</dbReference>
<feature type="domain" description="Trans-2-enoyl-CoA reductase catalytic" evidence="12">
    <location>
        <begin position="82"/>
        <end position="317"/>
    </location>
</feature>
<evidence type="ECO:0000256" key="6">
    <source>
        <dbReference type="ARBA" id="ARBA00023002"/>
    </source>
</evidence>
<dbReference type="Pfam" id="PF12242">
    <property type="entry name" value="Eno-Rase_NADH_b"/>
    <property type="match status" value="1"/>
</dbReference>
<proteinExistence type="predicted"/>
<dbReference type="PANTHER" id="PTHR37480">
    <property type="entry name" value="ENOYL-[ACYL-CARRIER-PROTEIN] REDUCTASE [NADH]"/>
    <property type="match status" value="1"/>
</dbReference>
<evidence type="ECO:0000259" key="11">
    <source>
        <dbReference type="Pfam" id="PF07055"/>
    </source>
</evidence>
<dbReference type="InterPro" id="IPR010758">
    <property type="entry name" value="Trans-2-enoyl-CoA_reductase"/>
</dbReference>
<dbReference type="InterPro" id="IPR050048">
    <property type="entry name" value="FabV-like_NADH_b"/>
</dbReference>
<dbReference type="Pfam" id="PF12241">
    <property type="entry name" value="Enoyl_reductase"/>
    <property type="match status" value="1"/>
</dbReference>
<comment type="pathway">
    <text evidence="1">Lipid metabolism.</text>
</comment>
<evidence type="ECO:0000256" key="10">
    <source>
        <dbReference type="ARBA" id="ARBA00048302"/>
    </source>
</evidence>
<accession>A0A7U9TJ00</accession>
<evidence type="ECO:0000259" key="13">
    <source>
        <dbReference type="Pfam" id="PF12242"/>
    </source>
</evidence>
<evidence type="ECO:0000256" key="5">
    <source>
        <dbReference type="ARBA" id="ARBA00022832"/>
    </source>
</evidence>
<dbReference type="AlphaFoldDB" id="A0A7U9TJ00"/>
<keyword evidence="9" id="KW-0275">Fatty acid biosynthesis</keyword>
<gene>
    <name evidence="14" type="primary">fabV</name>
    <name evidence="14" type="ORF">MPAN_010960</name>
</gene>
<dbReference type="GO" id="GO:0051287">
    <property type="term" value="F:NAD binding"/>
    <property type="evidence" value="ECO:0007669"/>
    <property type="project" value="TreeGrafter"/>
</dbReference>
<evidence type="ECO:0000313" key="15">
    <source>
        <dbReference type="Proteomes" id="UP000620133"/>
    </source>
</evidence>
<evidence type="ECO:0000256" key="3">
    <source>
        <dbReference type="ARBA" id="ARBA00011983"/>
    </source>
</evidence>
<evidence type="ECO:0000259" key="12">
    <source>
        <dbReference type="Pfam" id="PF12241"/>
    </source>
</evidence>
<protein>
    <recommendedName>
        <fullName evidence="3">trans-2-enoyl-CoA reductase (NAD(+))</fullName>
        <ecNumber evidence="3">1.3.1.44</ecNumber>
    </recommendedName>
</protein>
<dbReference type="GO" id="GO:0006633">
    <property type="term" value="P:fatty acid biosynthetic process"/>
    <property type="evidence" value="ECO:0007669"/>
    <property type="project" value="UniProtKB-KW"/>
</dbReference>
<feature type="domain" description="Trans-2-enoyl-CoA reductase-like NAD(P)H binding" evidence="13">
    <location>
        <begin position="3"/>
        <end position="78"/>
    </location>
</feature>
<organism evidence="14 15">
    <name type="scientific">Mariniplasma anaerobium</name>
    <dbReference type="NCBI Taxonomy" id="2735436"/>
    <lineage>
        <taxon>Bacteria</taxon>
        <taxon>Bacillati</taxon>
        <taxon>Mycoplasmatota</taxon>
        <taxon>Mollicutes</taxon>
        <taxon>Acholeplasmatales</taxon>
        <taxon>Acholeplasmataceae</taxon>
        <taxon>Mariniplasma</taxon>
    </lineage>
</organism>
<dbReference type="EMBL" id="AP024412">
    <property type="protein sequence ID" value="BCR36203.1"/>
    <property type="molecule type" value="Genomic_DNA"/>
</dbReference>
<feature type="domain" description="Enoyl reductase FAD binding" evidence="11">
    <location>
        <begin position="323"/>
        <end position="386"/>
    </location>
</feature>
<evidence type="ECO:0000256" key="4">
    <source>
        <dbReference type="ARBA" id="ARBA00022516"/>
    </source>
</evidence>
<dbReference type="Gene3D" id="3.40.50.720">
    <property type="entry name" value="NAD(P)-binding Rossmann-like Domain"/>
    <property type="match status" value="1"/>
</dbReference>
<keyword evidence="7" id="KW-0520">NAD</keyword>
<dbReference type="InterPro" id="IPR024906">
    <property type="entry name" value="Eno_Rdtase_FAD-bd_dom"/>
</dbReference>
<dbReference type="NCBIfam" id="NF010177">
    <property type="entry name" value="PRK13656.1"/>
    <property type="match status" value="1"/>
</dbReference>
<keyword evidence="8" id="KW-0443">Lipid metabolism</keyword>
<dbReference type="GO" id="GO:0004318">
    <property type="term" value="F:enoyl-[acyl-carrier-protein] reductase (NADH) activity"/>
    <property type="evidence" value="ECO:0007669"/>
    <property type="project" value="TreeGrafter"/>
</dbReference>
<comment type="subunit">
    <text evidence="2">Monomer.</text>
</comment>
<keyword evidence="4" id="KW-0444">Lipid biosynthesis</keyword>
<keyword evidence="6" id="KW-0560">Oxidoreductase</keyword>
<evidence type="ECO:0000256" key="2">
    <source>
        <dbReference type="ARBA" id="ARBA00011245"/>
    </source>
</evidence>
<name>A0A7U9TJ00_9MOLU</name>
<evidence type="ECO:0000256" key="9">
    <source>
        <dbReference type="ARBA" id="ARBA00023160"/>
    </source>
</evidence>
<dbReference type="PANTHER" id="PTHR37480:SF1">
    <property type="entry name" value="ENOYL-[ACYL-CARRIER-PROTEIN] REDUCTASE [NADH]"/>
    <property type="match status" value="1"/>
</dbReference>
<dbReference type="InterPro" id="IPR024910">
    <property type="entry name" value="Enoyl-CoA_Rdtase_cat_dom"/>
</dbReference>
<comment type="catalytic activity">
    <reaction evidence="10">
        <text>a 2,3-saturated acyl-CoA + NAD(+) = a (2E)-enoyl-CoA + NADH + H(+)</text>
        <dbReference type="Rhea" id="RHEA:18177"/>
        <dbReference type="ChEBI" id="CHEBI:15378"/>
        <dbReference type="ChEBI" id="CHEBI:57540"/>
        <dbReference type="ChEBI" id="CHEBI:57945"/>
        <dbReference type="ChEBI" id="CHEBI:58856"/>
        <dbReference type="ChEBI" id="CHEBI:65111"/>
        <dbReference type="EC" id="1.3.1.44"/>
    </reaction>
</comment>
<evidence type="ECO:0000256" key="1">
    <source>
        <dbReference type="ARBA" id="ARBA00005189"/>
    </source>
</evidence>
<dbReference type="KEGG" id="manr:MPAN_010960"/>
<keyword evidence="5" id="KW-0276">Fatty acid metabolism</keyword>
<dbReference type="RefSeq" id="WP_176240134.1">
    <property type="nucleotide sequence ID" value="NZ_AP024412.1"/>
</dbReference>
<evidence type="ECO:0000256" key="7">
    <source>
        <dbReference type="ARBA" id="ARBA00023027"/>
    </source>
</evidence>
<reference evidence="14" key="1">
    <citation type="submission" date="2021-01" db="EMBL/GenBank/DDBJ databases">
        <title>Draft genome sequence of Acholeplasmataceae bacterium strain Mahy22.</title>
        <authorList>
            <person name="Watanabe M."/>
            <person name="Kojima H."/>
            <person name="Fukui M."/>
        </authorList>
    </citation>
    <scope>NUCLEOTIDE SEQUENCE</scope>
    <source>
        <strain evidence="14">Mahy22</strain>
    </source>
</reference>
<dbReference type="Pfam" id="PF07055">
    <property type="entry name" value="Eno-Rase_FAD_bd"/>
    <property type="match status" value="1"/>
</dbReference>
<dbReference type="EC" id="1.3.1.44" evidence="3"/>
<keyword evidence="15" id="KW-1185">Reference proteome</keyword>
<dbReference type="Proteomes" id="UP000620133">
    <property type="component" value="Chromosome"/>
</dbReference>
<evidence type="ECO:0000313" key="14">
    <source>
        <dbReference type="EMBL" id="BCR36203.1"/>
    </source>
</evidence>
<sequence>MLINPSLRSNFFTNAHPIGIKKNMENLIKEVKTYPSFKGPKNVLILGGSSGYGLASRISLAFGSNSNTINVSFERAARSNQSGSAGYWNNVFFRYFTKDSQQKHMDFNGDAYSLEMKQQVLAYVKENFGTLDLIIYSLASGRRNNPETGHIVNSYIKPLGKTAVGKTLDIANMEVVELSIEPASEQETKDTVYVMGGSDWKDWIDFFDQNEALSKNFKTISYTYIGGKNTDEIYRSGTLGKAKEDLELAAYQMNPILKEKYQGEALISSSKSVVSKAGVFIPQMPIYVACLFDVMKAHEVHETTLEHKYRLFKDMVYGHKRILDEKGRLRLDHREMQDEIQDETQKLMNSLDDQAILELNGTKEFLKEFYQINGFDMDGVDYEKDVDLDQLIKTYKPDNYIF</sequence>
<evidence type="ECO:0000256" key="8">
    <source>
        <dbReference type="ARBA" id="ARBA00023098"/>
    </source>
</evidence>